<protein>
    <submittedName>
        <fullName evidence="1">Uncharacterized protein</fullName>
    </submittedName>
</protein>
<reference evidence="1 2" key="1">
    <citation type="submission" date="2021-03" db="EMBL/GenBank/DDBJ databases">
        <title>Genomic Encyclopedia of Type Strains, Phase IV (KMG-IV): sequencing the most valuable type-strain genomes for metagenomic binning, comparative biology and taxonomic classification.</title>
        <authorList>
            <person name="Goeker M."/>
        </authorList>
    </citation>
    <scope>NUCLEOTIDE SEQUENCE [LARGE SCALE GENOMIC DNA]</scope>
    <source>
        <strain evidence="1 2">DSM 24738</strain>
    </source>
</reference>
<dbReference type="EMBL" id="JAGGKT010000002">
    <property type="protein sequence ID" value="MBP1931119.1"/>
    <property type="molecule type" value="Genomic_DNA"/>
</dbReference>
<dbReference type="RefSeq" id="WP_280922159.1">
    <property type="nucleotide sequence ID" value="NZ_JAGGKT010000002.1"/>
</dbReference>
<sequence>MYQAICWLWIGSSFDQDCEKMGETNPTGSWHFSNIVGDQR</sequence>
<evidence type="ECO:0000313" key="2">
    <source>
        <dbReference type="Proteomes" id="UP001519343"/>
    </source>
</evidence>
<dbReference type="Proteomes" id="UP001519343">
    <property type="component" value="Unassembled WGS sequence"/>
</dbReference>
<proteinExistence type="predicted"/>
<organism evidence="1 2">
    <name type="scientific">Ammoniphilus resinae</name>
    <dbReference type="NCBI Taxonomy" id="861532"/>
    <lineage>
        <taxon>Bacteria</taxon>
        <taxon>Bacillati</taxon>
        <taxon>Bacillota</taxon>
        <taxon>Bacilli</taxon>
        <taxon>Bacillales</taxon>
        <taxon>Paenibacillaceae</taxon>
        <taxon>Aneurinibacillus group</taxon>
        <taxon>Ammoniphilus</taxon>
    </lineage>
</organism>
<gene>
    <name evidence="1" type="ORF">J2Z37_001116</name>
</gene>
<keyword evidence="2" id="KW-1185">Reference proteome</keyword>
<name>A0ABS4GLK1_9BACL</name>
<comment type="caution">
    <text evidence="1">The sequence shown here is derived from an EMBL/GenBank/DDBJ whole genome shotgun (WGS) entry which is preliminary data.</text>
</comment>
<evidence type="ECO:0000313" key="1">
    <source>
        <dbReference type="EMBL" id="MBP1931119.1"/>
    </source>
</evidence>
<accession>A0ABS4GLK1</accession>